<sequence>MESACNCGMGGTYRFERVRGLLRFYNHLIFDFDTHQLTVEHLSNKAFSDSVLYDYTYILEDLVPKNSPISFYRVNIEQLAKKTKGFNHASCQCSYPDVKVDQFSFLDYTQLSHVHLVVAQRSDDVFVLATYSGIAAF</sequence>
<dbReference type="EMBL" id="CAJNOT010002644">
    <property type="protein sequence ID" value="CAF1333131.1"/>
    <property type="molecule type" value="Genomic_DNA"/>
</dbReference>
<evidence type="ECO:0000313" key="1">
    <source>
        <dbReference type="EMBL" id="CAF1026917.1"/>
    </source>
</evidence>
<dbReference type="Proteomes" id="UP000663854">
    <property type="component" value="Unassembled WGS sequence"/>
</dbReference>
<dbReference type="AlphaFoldDB" id="A0A814ITA9"/>
<dbReference type="Proteomes" id="UP000663836">
    <property type="component" value="Unassembled WGS sequence"/>
</dbReference>
<evidence type="ECO:0000313" key="2">
    <source>
        <dbReference type="EMBL" id="CAF1151782.1"/>
    </source>
</evidence>
<dbReference type="Proteomes" id="UP000663870">
    <property type="component" value="Unassembled WGS sequence"/>
</dbReference>
<proteinExistence type="predicted"/>
<dbReference type="EMBL" id="CAJNOL010000647">
    <property type="protein sequence ID" value="CAF1151782.1"/>
    <property type="molecule type" value="Genomic_DNA"/>
</dbReference>
<evidence type="ECO:0000313" key="5">
    <source>
        <dbReference type="Proteomes" id="UP000663854"/>
    </source>
</evidence>
<protein>
    <submittedName>
        <fullName evidence="1">Uncharacterized protein</fullName>
    </submittedName>
</protein>
<evidence type="ECO:0000313" key="4">
    <source>
        <dbReference type="EMBL" id="CAF4123521.1"/>
    </source>
</evidence>
<dbReference type="Proteomes" id="UP000663864">
    <property type="component" value="Unassembled WGS sequence"/>
</dbReference>
<evidence type="ECO:0000313" key="6">
    <source>
        <dbReference type="Proteomes" id="UP000663870"/>
    </source>
</evidence>
<reference evidence="1" key="1">
    <citation type="submission" date="2021-02" db="EMBL/GenBank/DDBJ databases">
        <authorList>
            <person name="Nowell W R."/>
        </authorList>
    </citation>
    <scope>NUCLEOTIDE SEQUENCE</scope>
</reference>
<keyword evidence="6" id="KW-1185">Reference proteome</keyword>
<organism evidence="1 5">
    <name type="scientific">Rotaria sordida</name>
    <dbReference type="NCBI Taxonomy" id="392033"/>
    <lineage>
        <taxon>Eukaryota</taxon>
        <taxon>Metazoa</taxon>
        <taxon>Spiralia</taxon>
        <taxon>Gnathifera</taxon>
        <taxon>Rotifera</taxon>
        <taxon>Eurotatoria</taxon>
        <taxon>Bdelloidea</taxon>
        <taxon>Philodinida</taxon>
        <taxon>Philodinidae</taxon>
        <taxon>Rotaria</taxon>
    </lineage>
</organism>
<dbReference type="EMBL" id="CAJNOH010000395">
    <property type="protein sequence ID" value="CAF1026917.1"/>
    <property type="molecule type" value="Genomic_DNA"/>
</dbReference>
<accession>A0A814ITA9</accession>
<dbReference type="EMBL" id="CAJOBD010008896">
    <property type="protein sequence ID" value="CAF4123521.1"/>
    <property type="molecule type" value="Genomic_DNA"/>
</dbReference>
<name>A0A814ITA9_9BILA</name>
<comment type="caution">
    <text evidence="1">The sequence shown here is derived from an EMBL/GenBank/DDBJ whole genome shotgun (WGS) entry which is preliminary data.</text>
</comment>
<gene>
    <name evidence="4" type="ORF">JBS370_LOCUS32739</name>
    <name evidence="2" type="ORF">JXQ802_LOCUS21771</name>
    <name evidence="1" type="ORF">PYM288_LOCUS15924</name>
    <name evidence="3" type="ORF">ZHD862_LOCUS29637</name>
</gene>
<evidence type="ECO:0000313" key="3">
    <source>
        <dbReference type="EMBL" id="CAF1333131.1"/>
    </source>
</evidence>